<proteinExistence type="inferred from homology"/>
<evidence type="ECO:0000259" key="4">
    <source>
        <dbReference type="PROSITE" id="PS51858"/>
    </source>
</evidence>
<keyword evidence="6" id="KW-1185">Reference proteome</keyword>
<name>D6WWN5_TRICA</name>
<dbReference type="STRING" id="7070.D6WWN5"/>
<reference evidence="5 6" key="1">
    <citation type="journal article" date="2008" name="Nature">
        <title>The genome of the model beetle and pest Tribolium castaneum.</title>
        <authorList>
            <consortium name="Tribolium Genome Sequencing Consortium"/>
            <person name="Richards S."/>
            <person name="Gibbs R.A."/>
            <person name="Weinstock G.M."/>
            <person name="Brown S.J."/>
            <person name="Denell R."/>
            <person name="Beeman R.W."/>
            <person name="Gibbs R."/>
            <person name="Beeman R.W."/>
            <person name="Brown S.J."/>
            <person name="Bucher G."/>
            <person name="Friedrich M."/>
            <person name="Grimmelikhuijzen C.J."/>
            <person name="Klingler M."/>
            <person name="Lorenzen M."/>
            <person name="Richards S."/>
            <person name="Roth S."/>
            <person name="Schroder R."/>
            <person name="Tautz D."/>
            <person name="Zdobnov E.M."/>
            <person name="Muzny D."/>
            <person name="Gibbs R.A."/>
            <person name="Weinstock G.M."/>
            <person name="Attaway T."/>
            <person name="Bell S."/>
            <person name="Buhay C.J."/>
            <person name="Chandrabose M.N."/>
            <person name="Chavez D."/>
            <person name="Clerk-Blankenburg K.P."/>
            <person name="Cree A."/>
            <person name="Dao M."/>
            <person name="Davis C."/>
            <person name="Chacko J."/>
            <person name="Dinh H."/>
            <person name="Dugan-Rocha S."/>
            <person name="Fowler G."/>
            <person name="Garner T.T."/>
            <person name="Garnes J."/>
            <person name="Gnirke A."/>
            <person name="Hawes A."/>
            <person name="Hernandez J."/>
            <person name="Hines S."/>
            <person name="Holder M."/>
            <person name="Hume J."/>
            <person name="Jhangiani S.N."/>
            <person name="Joshi V."/>
            <person name="Khan Z.M."/>
            <person name="Jackson L."/>
            <person name="Kovar C."/>
            <person name="Kowis A."/>
            <person name="Lee S."/>
            <person name="Lewis L.R."/>
            <person name="Margolis J."/>
            <person name="Morgan M."/>
            <person name="Nazareth L.V."/>
            <person name="Nguyen N."/>
            <person name="Okwuonu G."/>
            <person name="Parker D."/>
            <person name="Richards S."/>
            <person name="Ruiz S.J."/>
            <person name="Santibanez J."/>
            <person name="Savard J."/>
            <person name="Scherer S.E."/>
            <person name="Schneider B."/>
            <person name="Sodergren E."/>
            <person name="Tautz D."/>
            <person name="Vattahil S."/>
            <person name="Villasana D."/>
            <person name="White C.S."/>
            <person name="Wright R."/>
            <person name="Park Y."/>
            <person name="Beeman R.W."/>
            <person name="Lord J."/>
            <person name="Oppert B."/>
            <person name="Lorenzen M."/>
            <person name="Brown S."/>
            <person name="Wang L."/>
            <person name="Savard J."/>
            <person name="Tautz D."/>
            <person name="Richards S."/>
            <person name="Weinstock G."/>
            <person name="Gibbs R.A."/>
            <person name="Liu Y."/>
            <person name="Worley K."/>
            <person name="Weinstock G."/>
            <person name="Elsik C.G."/>
            <person name="Reese J.T."/>
            <person name="Elhaik E."/>
            <person name="Landan G."/>
            <person name="Graur D."/>
            <person name="Arensburger P."/>
            <person name="Atkinson P."/>
            <person name="Beeman R.W."/>
            <person name="Beidler J."/>
            <person name="Brown S.J."/>
            <person name="Demuth J.P."/>
            <person name="Drury D.W."/>
            <person name="Du Y.Z."/>
            <person name="Fujiwara H."/>
            <person name="Lorenzen M."/>
            <person name="Maselli V."/>
            <person name="Osanai M."/>
            <person name="Park Y."/>
            <person name="Robertson H.M."/>
            <person name="Tu Z."/>
            <person name="Wang J.J."/>
            <person name="Wang S."/>
            <person name="Richards S."/>
            <person name="Song H."/>
            <person name="Zhang L."/>
            <person name="Sodergren E."/>
            <person name="Werner D."/>
            <person name="Stanke M."/>
            <person name="Morgenstern B."/>
            <person name="Solovyev V."/>
            <person name="Kosarev P."/>
            <person name="Brown G."/>
            <person name="Chen H.C."/>
            <person name="Ermolaeva O."/>
            <person name="Hlavina W."/>
            <person name="Kapustin Y."/>
            <person name="Kiryutin B."/>
            <person name="Kitts P."/>
            <person name="Maglott D."/>
            <person name="Pruitt K."/>
            <person name="Sapojnikov V."/>
            <person name="Souvorov A."/>
            <person name="Mackey A.J."/>
            <person name="Waterhouse R.M."/>
            <person name="Wyder S."/>
            <person name="Zdobnov E.M."/>
            <person name="Zdobnov E.M."/>
            <person name="Wyder S."/>
            <person name="Kriventseva E.V."/>
            <person name="Kadowaki T."/>
            <person name="Bork P."/>
            <person name="Aranda M."/>
            <person name="Bao R."/>
            <person name="Beermann A."/>
            <person name="Berns N."/>
            <person name="Bolognesi R."/>
            <person name="Bonneton F."/>
            <person name="Bopp D."/>
            <person name="Brown S.J."/>
            <person name="Bucher G."/>
            <person name="Butts T."/>
            <person name="Chaumot A."/>
            <person name="Denell R.E."/>
            <person name="Ferrier D.E."/>
            <person name="Friedrich M."/>
            <person name="Gordon C.M."/>
            <person name="Jindra M."/>
            <person name="Klingler M."/>
            <person name="Lan Q."/>
            <person name="Lattorff H.M."/>
            <person name="Laudet V."/>
            <person name="von Levetsow C."/>
            <person name="Liu Z."/>
            <person name="Lutz R."/>
            <person name="Lynch J.A."/>
            <person name="da Fonseca R.N."/>
            <person name="Posnien N."/>
            <person name="Reuter R."/>
            <person name="Roth S."/>
            <person name="Savard J."/>
            <person name="Schinko J.B."/>
            <person name="Schmitt C."/>
            <person name="Schoppmeier M."/>
            <person name="Schroder R."/>
            <person name="Shippy T.D."/>
            <person name="Simonnet F."/>
            <person name="Marques-Souza H."/>
            <person name="Tautz D."/>
            <person name="Tomoyasu Y."/>
            <person name="Trauner J."/>
            <person name="Van der Zee M."/>
            <person name="Vervoort M."/>
            <person name="Wittkopp N."/>
            <person name="Wimmer E.A."/>
            <person name="Yang X."/>
            <person name="Jones A.K."/>
            <person name="Sattelle D.B."/>
            <person name="Ebert P.R."/>
            <person name="Nelson D."/>
            <person name="Scott J.G."/>
            <person name="Beeman R.W."/>
            <person name="Muthukrishnan S."/>
            <person name="Kramer K.J."/>
            <person name="Arakane Y."/>
            <person name="Beeman R.W."/>
            <person name="Zhu Q."/>
            <person name="Hogenkamp D."/>
            <person name="Dixit R."/>
            <person name="Oppert B."/>
            <person name="Jiang H."/>
            <person name="Zou Z."/>
            <person name="Marshall J."/>
            <person name="Elpidina E."/>
            <person name="Vinokurov K."/>
            <person name="Oppert C."/>
            <person name="Zou Z."/>
            <person name="Evans J."/>
            <person name="Lu Z."/>
            <person name="Zhao P."/>
            <person name="Sumathipala N."/>
            <person name="Altincicek B."/>
            <person name="Vilcinskas A."/>
            <person name="Williams M."/>
            <person name="Hultmark D."/>
            <person name="Hetru C."/>
            <person name="Jiang H."/>
            <person name="Grimmelikhuijzen C.J."/>
            <person name="Hauser F."/>
            <person name="Cazzamali G."/>
            <person name="Williamson M."/>
            <person name="Park Y."/>
            <person name="Li B."/>
            <person name="Tanaka Y."/>
            <person name="Predel R."/>
            <person name="Neupert S."/>
            <person name="Schachtner J."/>
            <person name="Verleyen P."/>
            <person name="Raible F."/>
            <person name="Bork P."/>
            <person name="Friedrich M."/>
            <person name="Walden K.K."/>
            <person name="Robertson H.M."/>
            <person name="Angeli S."/>
            <person name="Foret S."/>
            <person name="Bucher G."/>
            <person name="Schuetz S."/>
            <person name="Maleszka R."/>
            <person name="Wimmer E.A."/>
            <person name="Beeman R.W."/>
            <person name="Lorenzen M."/>
            <person name="Tomoyasu Y."/>
            <person name="Miller S.C."/>
            <person name="Grossmann D."/>
            <person name="Bucher G."/>
        </authorList>
    </citation>
    <scope>NUCLEOTIDE SEQUENCE [LARGE SCALE GENOMIC DNA]</scope>
    <source>
        <strain evidence="5 6">Georgia GA2</strain>
    </source>
</reference>
<protein>
    <submittedName>
        <fullName evidence="5">Desumoylating isopeptidase 1-like Protein</fullName>
    </submittedName>
</protein>
<dbReference type="InterPro" id="IPR008580">
    <property type="entry name" value="PPPDE_dom"/>
</dbReference>
<dbReference type="KEGG" id="tca:664006"/>
<feature type="domain" description="PPPDE" evidence="4">
    <location>
        <begin position="3"/>
        <end position="137"/>
    </location>
</feature>
<accession>D6WWN5</accession>
<dbReference type="Gene3D" id="3.90.1720.30">
    <property type="entry name" value="PPPDE domains"/>
    <property type="match status" value="1"/>
</dbReference>
<dbReference type="InterPro" id="IPR042266">
    <property type="entry name" value="PPPDE_sf"/>
</dbReference>
<evidence type="ECO:0000256" key="1">
    <source>
        <dbReference type="ARBA" id="ARBA00008140"/>
    </source>
</evidence>
<dbReference type="PANTHER" id="PTHR12378">
    <property type="entry name" value="DESUMOYLATING ISOPEPTIDASE"/>
    <property type="match status" value="1"/>
</dbReference>
<dbReference type="EMBL" id="KQ971361">
    <property type="protein sequence ID" value="EFA08112.2"/>
    <property type="molecule type" value="Genomic_DNA"/>
</dbReference>
<organism evidence="5 6">
    <name type="scientific">Tribolium castaneum</name>
    <name type="common">Red flour beetle</name>
    <dbReference type="NCBI Taxonomy" id="7070"/>
    <lineage>
        <taxon>Eukaryota</taxon>
        <taxon>Metazoa</taxon>
        <taxon>Ecdysozoa</taxon>
        <taxon>Arthropoda</taxon>
        <taxon>Hexapoda</taxon>
        <taxon>Insecta</taxon>
        <taxon>Pterygota</taxon>
        <taxon>Neoptera</taxon>
        <taxon>Endopterygota</taxon>
        <taxon>Coleoptera</taxon>
        <taxon>Polyphaga</taxon>
        <taxon>Cucujiformia</taxon>
        <taxon>Tenebrionidae</taxon>
        <taxon>Tenebrionidae incertae sedis</taxon>
        <taxon>Tribolium</taxon>
    </lineage>
</organism>
<keyword evidence="3" id="KW-0378">Hydrolase</keyword>
<sequence>MGAPVLLYMYDLSEGWCRNLGPLCPVNAVWHTSIVIYGKEYVFGSTGITFHDPGKPDKVIELGETDLPPFEFKVYVKELKYTEWTGASYDPFKHNCNHFTDHIARYLGMGPIPECVFTSVDRLRESPFYSKIVDWVTKNGQNQQK</sequence>
<comment type="similarity">
    <text evidence="1">Belongs to the DeSI family.</text>
</comment>
<evidence type="ECO:0000313" key="5">
    <source>
        <dbReference type="EMBL" id="EFA08112.2"/>
    </source>
</evidence>
<dbReference type="InParanoid" id="D6WWN5"/>
<dbReference type="GO" id="GO:0008233">
    <property type="term" value="F:peptidase activity"/>
    <property type="evidence" value="ECO:0007669"/>
    <property type="project" value="UniProtKB-KW"/>
</dbReference>
<dbReference type="MEROPS" id="C97.A01"/>
<reference evidence="5 6" key="2">
    <citation type="journal article" date="2010" name="Nucleic Acids Res.">
        <title>BeetleBase in 2010: revisions to provide comprehensive genomic information for Tribolium castaneum.</title>
        <authorList>
            <person name="Kim H.S."/>
            <person name="Murphy T."/>
            <person name="Xia J."/>
            <person name="Caragea D."/>
            <person name="Park Y."/>
            <person name="Beeman R.W."/>
            <person name="Lorenzen M.D."/>
            <person name="Butcher S."/>
            <person name="Manak J.R."/>
            <person name="Brown S.J."/>
        </authorList>
    </citation>
    <scope>GENOME REANNOTATION</scope>
    <source>
        <strain evidence="5 6">Georgia GA2</strain>
    </source>
</reference>
<dbReference type="GO" id="GO:0006508">
    <property type="term" value="P:proteolysis"/>
    <property type="evidence" value="ECO:0007669"/>
    <property type="project" value="UniProtKB-KW"/>
</dbReference>
<dbReference type="PROSITE" id="PS51858">
    <property type="entry name" value="PPPDE"/>
    <property type="match status" value="1"/>
</dbReference>
<dbReference type="PANTHER" id="PTHR12378:SF7">
    <property type="entry name" value="DESUMOYLATING ISOPEPTIDASE 1"/>
    <property type="match status" value="1"/>
</dbReference>
<evidence type="ECO:0000256" key="2">
    <source>
        <dbReference type="ARBA" id="ARBA00022670"/>
    </source>
</evidence>
<dbReference type="AlphaFoldDB" id="D6WWN5"/>
<dbReference type="Pfam" id="PF05903">
    <property type="entry name" value="Peptidase_C97"/>
    <property type="match status" value="1"/>
</dbReference>
<dbReference type="OrthoDB" id="21221at2759"/>
<dbReference type="Proteomes" id="UP000007266">
    <property type="component" value="Linkage group 8"/>
</dbReference>
<evidence type="ECO:0000256" key="3">
    <source>
        <dbReference type="ARBA" id="ARBA00022801"/>
    </source>
</evidence>
<dbReference type="eggNOG" id="KOG0324">
    <property type="taxonomic scope" value="Eukaryota"/>
</dbReference>
<keyword evidence="2" id="KW-0645">Protease</keyword>
<dbReference type="SMART" id="SM01179">
    <property type="entry name" value="DUF862"/>
    <property type="match status" value="1"/>
</dbReference>
<evidence type="ECO:0000313" key="6">
    <source>
        <dbReference type="Proteomes" id="UP000007266"/>
    </source>
</evidence>
<gene>
    <name evidence="5" type="primary">AUGUSTUS-3.0.2_05716</name>
    <name evidence="5" type="ORF">TcasGA2_TC005716</name>
</gene>
<dbReference type="OMA" id="GTHMRES"/>
<dbReference type="GO" id="GO:0032434">
    <property type="term" value="P:regulation of proteasomal ubiquitin-dependent protein catabolic process"/>
    <property type="evidence" value="ECO:0000318"/>
    <property type="project" value="GO_Central"/>
</dbReference>
<dbReference type="HOGENOM" id="CLU_2515589_0_0_1"/>
<dbReference type="GO" id="GO:0006611">
    <property type="term" value="P:protein export from nucleus"/>
    <property type="evidence" value="ECO:0000318"/>
    <property type="project" value="GO_Central"/>
</dbReference>